<feature type="domain" description="OmpR/PhoB-type" evidence="4">
    <location>
        <begin position="1"/>
        <end position="96"/>
    </location>
</feature>
<organism evidence="5 6">
    <name type="scientific">Phytohabitans houttuyneae</name>
    <dbReference type="NCBI Taxonomy" id="1076126"/>
    <lineage>
        <taxon>Bacteria</taxon>
        <taxon>Bacillati</taxon>
        <taxon>Actinomycetota</taxon>
        <taxon>Actinomycetes</taxon>
        <taxon>Micromonosporales</taxon>
        <taxon>Micromonosporaceae</taxon>
    </lineage>
</organism>
<dbReference type="Gene3D" id="1.25.40.10">
    <property type="entry name" value="Tetratricopeptide repeat domain"/>
    <property type="match status" value="2"/>
</dbReference>
<dbReference type="SUPFAM" id="SSF46894">
    <property type="entry name" value="C-terminal effector domain of the bipartite response regulators"/>
    <property type="match status" value="1"/>
</dbReference>
<dbReference type="InterPro" id="IPR001867">
    <property type="entry name" value="OmpR/PhoB-type_DNA-bd"/>
</dbReference>
<sequence length="935" mass="98735">MRMATVLVEVLGPLRLTVDGVAVDVRGAKRRAVLALLALAEGRTVPVDQLVDALWPGEVPESGRQALHSHVFRLRGHLGPASGRLRTLQDGYRLDLGGDGLDVARARALLAAGRAADPERAFQLLTEADALWRGPMLADLADVGPIAAAVAGHAQLRRDVADALVTSGIAAGRVDEVVARAAAAVAEDPLREPAVLAHMRALAATGQAAQALRAGREYRARLADEAGLDPSPALDDLVREIAAGSAPAQPTRPATRLFGRDPEIAALRRLLAGERLVTLVGPGGVGKTRVALEVAARGGTATVLRLAPVTDPAALPHALAAALGLKVVQRDVLASCVAVLADTPGLLVVDNCEHLLDAARDLTAAVLAACPEVTVLATSREPLGLAAECVSRLPPLPLPGAGEDLPRVASVAVFLDRAGRVRQGVASAPDDLRLVADIVRRLDGIPLAIELAAGRLSTFSLADLHGRLDRSLDLLGGRPSGEARHGTLRETVEWSYRLLTDDERRLFRHLSIFADGVDLATAEQLAADLGLGTDPGSALARLVDASMVEAHFGAGTRYRMLETLRAFGLDRLAAAGEAEAAAAHLVRWAVALTGWIETTMSTEREPDADAVLRRELPNLRAAWRLARSGGRLDEAAAIVTALYHAIAYRDLVEIRDWAEELADDPALDGHPRAAAVFGTAAEAAYHRGDYARADRLARAGFARDGGSWHCRTVLSIAALARNDWDDVVSHSLAAAALTDRPYENLGIAALGRAYAGDTEAAWELNERGLAGAPSPSMRGWATYVAGEIDNCAGRHEEAERRYRRAIDLARTSGATFLAGVATVGLLAVRARMGRVQDALRGYREVVDYFARTGNWTHQWVNLRNLADLLRRLGDGDAAARIDAAANAAPDAPAVDGARPAGPAAPVLGRAAVLDLAREAIDRNLSAPPAPRTPRR</sequence>
<dbReference type="GO" id="GO:0003677">
    <property type="term" value="F:DNA binding"/>
    <property type="evidence" value="ECO:0007669"/>
    <property type="project" value="UniProtKB-UniRule"/>
</dbReference>
<protein>
    <submittedName>
        <fullName evidence="5">SARP family transcriptional regulator</fullName>
    </submittedName>
</protein>
<dbReference type="AlphaFoldDB" id="A0A6V8KHP9"/>
<proteinExistence type="inferred from homology"/>
<dbReference type="Pfam" id="PF00486">
    <property type="entry name" value="Trans_reg_C"/>
    <property type="match status" value="1"/>
</dbReference>
<evidence type="ECO:0000256" key="2">
    <source>
        <dbReference type="ARBA" id="ARBA00023125"/>
    </source>
</evidence>
<dbReference type="InterPro" id="IPR005158">
    <property type="entry name" value="BTAD"/>
</dbReference>
<dbReference type="InterPro" id="IPR016032">
    <property type="entry name" value="Sig_transdc_resp-reg_C-effctor"/>
</dbReference>
<dbReference type="PANTHER" id="PTHR47691">
    <property type="entry name" value="REGULATOR-RELATED"/>
    <property type="match status" value="1"/>
</dbReference>
<dbReference type="Proteomes" id="UP000482800">
    <property type="component" value="Unassembled WGS sequence"/>
</dbReference>
<reference evidence="5 6" key="1">
    <citation type="submission" date="2020-03" db="EMBL/GenBank/DDBJ databases">
        <title>Whole genome shotgun sequence of Phytohabitans houttuyneae NBRC 108639.</title>
        <authorList>
            <person name="Komaki H."/>
            <person name="Tamura T."/>
        </authorList>
    </citation>
    <scope>NUCLEOTIDE SEQUENCE [LARGE SCALE GENOMIC DNA]</scope>
    <source>
        <strain evidence="5 6">NBRC 108639</strain>
    </source>
</reference>
<keyword evidence="6" id="KW-1185">Reference proteome</keyword>
<comment type="similarity">
    <text evidence="1">Belongs to the AfsR/DnrI/RedD regulatory family.</text>
</comment>
<dbReference type="PANTHER" id="PTHR47691:SF3">
    <property type="entry name" value="HTH-TYPE TRANSCRIPTIONAL REGULATOR RV0890C-RELATED"/>
    <property type="match status" value="1"/>
</dbReference>
<dbReference type="InterPro" id="IPR058852">
    <property type="entry name" value="HTH_77"/>
</dbReference>
<evidence type="ECO:0000313" key="6">
    <source>
        <dbReference type="Proteomes" id="UP000482800"/>
    </source>
</evidence>
<dbReference type="InterPro" id="IPR027417">
    <property type="entry name" value="P-loop_NTPase"/>
</dbReference>
<evidence type="ECO:0000256" key="1">
    <source>
        <dbReference type="ARBA" id="ARBA00005820"/>
    </source>
</evidence>
<dbReference type="Pfam" id="PF25872">
    <property type="entry name" value="HTH_77"/>
    <property type="match status" value="1"/>
</dbReference>
<dbReference type="EMBL" id="BLPF01000002">
    <property type="protein sequence ID" value="GFJ82930.1"/>
    <property type="molecule type" value="Genomic_DNA"/>
</dbReference>
<feature type="DNA-binding region" description="OmpR/PhoB-type" evidence="3">
    <location>
        <begin position="1"/>
        <end position="96"/>
    </location>
</feature>
<accession>A0A6V8KHP9</accession>
<dbReference type="InterPro" id="IPR011990">
    <property type="entry name" value="TPR-like_helical_dom_sf"/>
</dbReference>
<dbReference type="SUPFAM" id="SSF52540">
    <property type="entry name" value="P-loop containing nucleoside triphosphate hydrolases"/>
    <property type="match status" value="1"/>
</dbReference>
<name>A0A6V8KHP9_9ACTN</name>
<dbReference type="SMART" id="SM01043">
    <property type="entry name" value="BTAD"/>
    <property type="match status" value="1"/>
</dbReference>
<comment type="caution">
    <text evidence="5">The sequence shown here is derived from an EMBL/GenBank/DDBJ whole genome shotgun (WGS) entry which is preliminary data.</text>
</comment>
<dbReference type="GO" id="GO:0006355">
    <property type="term" value="P:regulation of DNA-templated transcription"/>
    <property type="evidence" value="ECO:0007669"/>
    <property type="project" value="InterPro"/>
</dbReference>
<evidence type="ECO:0000313" key="5">
    <source>
        <dbReference type="EMBL" id="GFJ82930.1"/>
    </source>
</evidence>
<dbReference type="PROSITE" id="PS51755">
    <property type="entry name" value="OMPR_PHOB"/>
    <property type="match status" value="1"/>
</dbReference>
<gene>
    <name evidence="5" type="ORF">Phou_071100</name>
</gene>
<dbReference type="InterPro" id="IPR036388">
    <property type="entry name" value="WH-like_DNA-bd_sf"/>
</dbReference>
<evidence type="ECO:0000259" key="4">
    <source>
        <dbReference type="PROSITE" id="PS51755"/>
    </source>
</evidence>
<evidence type="ECO:0000256" key="3">
    <source>
        <dbReference type="PROSITE-ProRule" id="PRU01091"/>
    </source>
</evidence>
<dbReference type="SMART" id="SM00862">
    <property type="entry name" value="Trans_reg_C"/>
    <property type="match status" value="1"/>
</dbReference>
<dbReference type="SUPFAM" id="SSF48452">
    <property type="entry name" value="TPR-like"/>
    <property type="match status" value="2"/>
</dbReference>
<dbReference type="Gene3D" id="1.10.10.10">
    <property type="entry name" value="Winged helix-like DNA-binding domain superfamily/Winged helix DNA-binding domain"/>
    <property type="match status" value="1"/>
</dbReference>
<reference evidence="5 6" key="2">
    <citation type="submission" date="2020-03" db="EMBL/GenBank/DDBJ databases">
        <authorList>
            <person name="Ichikawa N."/>
            <person name="Kimura A."/>
            <person name="Kitahashi Y."/>
            <person name="Uohara A."/>
        </authorList>
    </citation>
    <scope>NUCLEOTIDE SEQUENCE [LARGE SCALE GENOMIC DNA]</scope>
    <source>
        <strain evidence="5 6">NBRC 108639</strain>
    </source>
</reference>
<dbReference type="GO" id="GO:0000160">
    <property type="term" value="P:phosphorelay signal transduction system"/>
    <property type="evidence" value="ECO:0007669"/>
    <property type="project" value="InterPro"/>
</dbReference>
<keyword evidence="2 3" id="KW-0238">DNA-binding</keyword>
<dbReference type="Pfam" id="PF03704">
    <property type="entry name" value="BTAD"/>
    <property type="match status" value="1"/>
</dbReference>